<dbReference type="InterPro" id="IPR008979">
    <property type="entry name" value="Galactose-bd-like_sf"/>
</dbReference>
<dbReference type="PROSITE" id="PS00136">
    <property type="entry name" value="SUBTILASE_ASP"/>
    <property type="match status" value="1"/>
</dbReference>
<dbReference type="PROSITE" id="PS51829">
    <property type="entry name" value="P_HOMO_B"/>
    <property type="match status" value="1"/>
</dbReference>
<sequence length="524" mass="52900">MGKSRAESLRRLAGVGIAAAATVAAGVSLASPAGAAEGQILGAGKATAIEGSYIVVMKDGVSAQAATADSLAARHGGQVKHRFNATIKGFSATMSEKQAKRLAADPSVAYVEADQVVRIAEDQNNPPSWGLDRIDQRDLPLNSKYSFSTRAANVNAYIIDTGILNSHTDFGGRAVSGRDTVDNDNDATDCNGHGTHVAGTVGGGAYGVAKGVKLYGVRVLNCQGSGTNAGVIAGVDWVTSNHVKPAVANMSLGGGASTALDDAVRRSIAAGVSYAVASGNSNANACNYSPARVAEALSVNASDRNDARASFSNFGTCTDLFAPGVSITAPWHTGNSATNTISGTSMASPHVAGAAALYLAANPSATPAQVHTAIVNAATPNKITNPGTGSANRLLFTGTGGTDPEPPTGCQAVTNGTDVSIPDAGSAVTSSITISGCTGNASATSSVAVNIVHTYRGDLVIDLLAPDGSSYRLKNSSGSDSADNVNATYSVNLSSEAANGTWRLSVRDVYAADTGYINSWTLDL</sequence>
<keyword evidence="3 5" id="KW-0378">Hydrolase</keyword>
<dbReference type="Gene3D" id="3.30.70.80">
    <property type="entry name" value="Peptidase S8 propeptide/proteinase inhibitor I9"/>
    <property type="match status" value="1"/>
</dbReference>
<feature type="active site" description="Charge relay system" evidence="5">
    <location>
        <position position="193"/>
    </location>
</feature>
<dbReference type="InterPro" id="IPR002884">
    <property type="entry name" value="P_dom"/>
</dbReference>
<reference evidence="10" key="1">
    <citation type="journal article" date="2019" name="Int. J. Syst. Evol. Microbiol.">
        <title>The Global Catalogue of Microorganisms (GCM) 10K type strain sequencing project: providing services to taxonomists for standard genome sequencing and annotation.</title>
        <authorList>
            <consortium name="The Broad Institute Genomics Platform"/>
            <consortium name="The Broad Institute Genome Sequencing Center for Infectious Disease"/>
            <person name="Wu L."/>
            <person name="Ma J."/>
        </authorList>
    </citation>
    <scope>NUCLEOTIDE SEQUENCE [LARGE SCALE GENOMIC DNA]</scope>
    <source>
        <strain evidence="10">CCUG 59778</strain>
    </source>
</reference>
<evidence type="ECO:0000256" key="2">
    <source>
        <dbReference type="ARBA" id="ARBA00022670"/>
    </source>
</evidence>
<dbReference type="Pfam" id="PF00082">
    <property type="entry name" value="Peptidase_S8"/>
    <property type="match status" value="1"/>
</dbReference>
<evidence type="ECO:0000256" key="7">
    <source>
        <dbReference type="SAM" id="SignalP"/>
    </source>
</evidence>
<organism evidence="9 10">
    <name type="scientific">Actinokineospora guangxiensis</name>
    <dbReference type="NCBI Taxonomy" id="1490288"/>
    <lineage>
        <taxon>Bacteria</taxon>
        <taxon>Bacillati</taxon>
        <taxon>Actinomycetota</taxon>
        <taxon>Actinomycetes</taxon>
        <taxon>Pseudonocardiales</taxon>
        <taxon>Pseudonocardiaceae</taxon>
        <taxon>Actinokineospora</taxon>
    </lineage>
</organism>
<dbReference type="Pfam" id="PF01483">
    <property type="entry name" value="P_proprotein"/>
    <property type="match status" value="1"/>
</dbReference>
<protein>
    <submittedName>
        <fullName evidence="9">S8 family serine peptidase</fullName>
    </submittedName>
</protein>
<feature type="signal peptide" evidence="7">
    <location>
        <begin position="1"/>
        <end position="35"/>
    </location>
</feature>
<gene>
    <name evidence="9" type="ORF">ACFPM7_03440</name>
</gene>
<dbReference type="PROSITE" id="PS00137">
    <property type="entry name" value="SUBTILASE_HIS"/>
    <property type="match status" value="1"/>
</dbReference>
<feature type="active site" description="Charge relay system" evidence="5">
    <location>
        <position position="345"/>
    </location>
</feature>
<dbReference type="Gene3D" id="3.40.50.200">
    <property type="entry name" value="Peptidase S8/S53 domain"/>
    <property type="match status" value="1"/>
</dbReference>
<dbReference type="InterPro" id="IPR023828">
    <property type="entry name" value="Peptidase_S8_Ser-AS"/>
</dbReference>
<dbReference type="InterPro" id="IPR023827">
    <property type="entry name" value="Peptidase_S8_Asp-AS"/>
</dbReference>
<dbReference type="SUPFAM" id="SSF49785">
    <property type="entry name" value="Galactose-binding domain-like"/>
    <property type="match status" value="1"/>
</dbReference>
<keyword evidence="10" id="KW-1185">Reference proteome</keyword>
<dbReference type="InterPro" id="IPR022398">
    <property type="entry name" value="Peptidase_S8_His-AS"/>
</dbReference>
<evidence type="ECO:0000256" key="1">
    <source>
        <dbReference type="ARBA" id="ARBA00011073"/>
    </source>
</evidence>
<keyword evidence="4 5" id="KW-0720">Serine protease</keyword>
<feature type="chain" id="PRO_5046556941" evidence="7">
    <location>
        <begin position="36"/>
        <end position="524"/>
    </location>
</feature>
<dbReference type="Gene3D" id="2.60.120.260">
    <property type="entry name" value="Galactose-binding domain-like"/>
    <property type="match status" value="1"/>
</dbReference>
<comment type="caution">
    <text evidence="9">The sequence shown here is derived from an EMBL/GenBank/DDBJ whole genome shotgun (WGS) entry which is preliminary data.</text>
</comment>
<dbReference type="Proteomes" id="UP001596157">
    <property type="component" value="Unassembled WGS sequence"/>
</dbReference>
<dbReference type="InterPro" id="IPR037045">
    <property type="entry name" value="S8pro/Inhibitor_I9_sf"/>
</dbReference>
<dbReference type="Pfam" id="PF05922">
    <property type="entry name" value="Inhibitor_I9"/>
    <property type="match status" value="1"/>
</dbReference>
<evidence type="ECO:0000256" key="6">
    <source>
        <dbReference type="RuleBase" id="RU003355"/>
    </source>
</evidence>
<dbReference type="InterPro" id="IPR050131">
    <property type="entry name" value="Peptidase_S8_subtilisin-like"/>
</dbReference>
<dbReference type="PANTHER" id="PTHR43806:SF11">
    <property type="entry name" value="CEREVISIN-RELATED"/>
    <property type="match status" value="1"/>
</dbReference>
<dbReference type="PANTHER" id="PTHR43806">
    <property type="entry name" value="PEPTIDASE S8"/>
    <property type="match status" value="1"/>
</dbReference>
<dbReference type="EMBL" id="JBHSKF010000001">
    <property type="protein sequence ID" value="MFC5286092.1"/>
    <property type="molecule type" value="Genomic_DNA"/>
</dbReference>
<dbReference type="PROSITE" id="PS00138">
    <property type="entry name" value="SUBTILASE_SER"/>
    <property type="match status" value="1"/>
</dbReference>
<dbReference type="InterPro" id="IPR015500">
    <property type="entry name" value="Peptidase_S8_subtilisin-rel"/>
</dbReference>
<evidence type="ECO:0000256" key="5">
    <source>
        <dbReference type="PROSITE-ProRule" id="PRU01240"/>
    </source>
</evidence>
<dbReference type="SUPFAM" id="SSF52743">
    <property type="entry name" value="Subtilisin-like"/>
    <property type="match status" value="1"/>
</dbReference>
<dbReference type="CDD" id="cd04077">
    <property type="entry name" value="Peptidases_S8_PCSK9_ProteinaseK_like"/>
    <property type="match status" value="1"/>
</dbReference>
<evidence type="ECO:0000313" key="9">
    <source>
        <dbReference type="EMBL" id="MFC5286092.1"/>
    </source>
</evidence>
<feature type="active site" description="Charge relay system" evidence="5">
    <location>
        <position position="160"/>
    </location>
</feature>
<dbReference type="InterPro" id="IPR034193">
    <property type="entry name" value="PCSK9_ProteinaseK-like"/>
</dbReference>
<evidence type="ECO:0000313" key="10">
    <source>
        <dbReference type="Proteomes" id="UP001596157"/>
    </source>
</evidence>
<dbReference type="InterPro" id="IPR036852">
    <property type="entry name" value="Peptidase_S8/S53_dom_sf"/>
</dbReference>
<evidence type="ECO:0000256" key="3">
    <source>
        <dbReference type="ARBA" id="ARBA00022801"/>
    </source>
</evidence>
<proteinExistence type="inferred from homology"/>
<comment type="similarity">
    <text evidence="1 5 6">Belongs to the peptidase S8 family.</text>
</comment>
<evidence type="ECO:0000259" key="8">
    <source>
        <dbReference type="PROSITE" id="PS51829"/>
    </source>
</evidence>
<dbReference type="SUPFAM" id="SSF54897">
    <property type="entry name" value="Protease propeptides/inhibitors"/>
    <property type="match status" value="1"/>
</dbReference>
<feature type="domain" description="P/Homo B" evidence="8">
    <location>
        <begin position="402"/>
        <end position="524"/>
    </location>
</feature>
<dbReference type="InterPro" id="IPR000209">
    <property type="entry name" value="Peptidase_S8/S53_dom"/>
</dbReference>
<dbReference type="PROSITE" id="PS51892">
    <property type="entry name" value="SUBTILASE"/>
    <property type="match status" value="1"/>
</dbReference>
<evidence type="ECO:0000256" key="4">
    <source>
        <dbReference type="ARBA" id="ARBA00022825"/>
    </source>
</evidence>
<dbReference type="RefSeq" id="WP_378243617.1">
    <property type="nucleotide sequence ID" value="NZ_JBHSKF010000001.1"/>
</dbReference>
<dbReference type="PRINTS" id="PR00723">
    <property type="entry name" value="SUBTILISIN"/>
</dbReference>
<dbReference type="InterPro" id="IPR010259">
    <property type="entry name" value="S8pro/Inhibitor_I9"/>
</dbReference>
<name>A0ABW0EFD0_9PSEU</name>
<keyword evidence="7" id="KW-0732">Signal</keyword>
<keyword evidence="2 5" id="KW-0645">Protease</keyword>
<accession>A0ABW0EFD0</accession>